<keyword evidence="1" id="KW-0343">GTPase activation</keyword>
<evidence type="ECO:0000256" key="1">
    <source>
        <dbReference type="ARBA" id="ARBA00022468"/>
    </source>
</evidence>
<dbReference type="Pfam" id="PF00169">
    <property type="entry name" value="PH"/>
    <property type="match status" value="1"/>
</dbReference>
<dbReference type="SUPFAM" id="SSF64268">
    <property type="entry name" value="PX domain"/>
    <property type="match status" value="1"/>
</dbReference>
<dbReference type="GO" id="GO:0035091">
    <property type="term" value="F:phosphatidylinositol binding"/>
    <property type="evidence" value="ECO:0007669"/>
    <property type="project" value="InterPro"/>
</dbReference>
<dbReference type="InterPro" id="IPR000198">
    <property type="entry name" value="RhoGAP_dom"/>
</dbReference>
<feature type="compositionally biased region" description="Low complexity" evidence="2">
    <location>
        <begin position="601"/>
        <end position="610"/>
    </location>
</feature>
<dbReference type="Gene3D" id="3.30.1520.10">
    <property type="entry name" value="Phox-like domain"/>
    <property type="match status" value="1"/>
</dbReference>
<dbReference type="GO" id="GO:0007165">
    <property type="term" value="P:signal transduction"/>
    <property type="evidence" value="ECO:0007669"/>
    <property type="project" value="InterPro"/>
</dbReference>
<evidence type="ECO:0000259" key="3">
    <source>
        <dbReference type="PROSITE" id="PS50003"/>
    </source>
</evidence>
<comment type="caution">
    <text evidence="6">The sequence shown here is derived from an EMBL/GenBank/DDBJ whole genome shotgun (WGS) entry which is preliminary data.</text>
</comment>
<dbReference type="Gene3D" id="1.10.555.10">
    <property type="entry name" value="Rho GTPase activation protein"/>
    <property type="match status" value="1"/>
</dbReference>
<accession>A0AAD5TAZ8</accession>
<dbReference type="PANTHER" id="PTHR23176:SF129">
    <property type="entry name" value="RHO GTPASE ACTIVATING PROTEIN AT 16F, ISOFORM E-RELATED"/>
    <property type="match status" value="1"/>
</dbReference>
<protein>
    <recommendedName>
        <fullName evidence="8">RhoGAP-domain-containing protein</fullName>
    </recommendedName>
</protein>
<keyword evidence="7" id="KW-1185">Reference proteome</keyword>
<evidence type="ECO:0000259" key="5">
    <source>
        <dbReference type="PROSITE" id="PS50238"/>
    </source>
</evidence>
<gene>
    <name evidence="6" type="ORF">HK100_006709</name>
</gene>
<evidence type="ECO:0000256" key="2">
    <source>
        <dbReference type="SAM" id="MobiDB-lite"/>
    </source>
</evidence>
<feature type="domain" description="Rho-GAP" evidence="5">
    <location>
        <begin position="751"/>
        <end position="947"/>
    </location>
</feature>
<sequence>MEDTGGDGNVNRGEGEGEPARESIAYLRLQNAQLWKIIEKQRVIIDGLKDQLGQLGVSFVPADNSNSNSNSNSNNSLGQSRVVVSDPAGVNILQYADPSSNSSNNKKNTSNNTNTFSNTSTSSSFDLTSTSAVKHSVNKHASDIELKSALAIQLSQNSIASSTTSDNSNSDLAQVSTSPLIQSALDAKTTPYTSLSLPRSSISSIAFAGFPPRSSSVRGASPLPDLLYDHSTPTPESPKSNILLNNGPLLLADSVTVRVVASLFQDSTVEGTLFFIAVKKVVATSGDGGVATAGGTENEEWKIEKRYSDFQQLDQKLRSKIVGKSILHKLPDKHLFTSTNPAKSQQRKNGLELYLLHALDIADTFGVKEILYTFLTTNISVAVASSSTSIHGSLSLLATGRNYSESGDIDSLIGSGLEMAVFKEGYLMKRGKHLGGWKPRYFKCKPYFLDYSDGPQKQTQTTISLKHCHVLSINPTASDTKSAHGLVIIEFHKEYYPVPFELTTFPENKVHHRHILAADNDQDRDEWVSVISTQIKEARALEPIVEKQVAHQHHRPGSILGKQISVPHSITTIATTISAPRDSSSSGLTTPTGENGGIGIGRSSTSRRLSQVMDDPTSSLRTSKSFHKQSSRKTTTTAATDNSTSAISFSSRGAPPVVTIGLIKSPESAPVIPIKNSIDDNERVMMQTARPLPQLLGHLQHLNVSPGMLLGSTGTTPPSAHGLEKHKSFVALIHRGMKKKTADTARLVFGAPLEQALSISRISNDIELPAVVYRCIEYLDCNKAAQEEGIYRLSGTTTAIQQLKNLFNSDSDVDLLNDTITNIDMVDVHAVAGLLKLYLRDLPAPILTVALQKEFVDIAKLDDRNDRVIELCRLTKKLPKPNYTLLATIMSHLIQIAQASHVNKMTARNLCIVFSPTLNIPVLVLTLMLAEFDHVFCWNSDSDDDCYENGGGEGERRQKRKSVNLRIKEMTDRKETER</sequence>
<dbReference type="SMART" id="SM00324">
    <property type="entry name" value="RhoGAP"/>
    <property type="match status" value="1"/>
</dbReference>
<dbReference type="SMART" id="SM00312">
    <property type="entry name" value="PX"/>
    <property type="match status" value="1"/>
</dbReference>
<dbReference type="EMBL" id="JADGJH010000312">
    <property type="protein sequence ID" value="KAJ3131163.1"/>
    <property type="molecule type" value="Genomic_DNA"/>
</dbReference>
<dbReference type="InterPro" id="IPR011993">
    <property type="entry name" value="PH-like_dom_sf"/>
</dbReference>
<feature type="compositionally biased region" description="Low complexity" evidence="2">
    <location>
        <begin position="632"/>
        <end position="648"/>
    </location>
</feature>
<dbReference type="SUPFAM" id="SSF48350">
    <property type="entry name" value="GTPase activation domain, GAP"/>
    <property type="match status" value="1"/>
</dbReference>
<evidence type="ECO:0008006" key="8">
    <source>
        <dbReference type="Google" id="ProtNLM"/>
    </source>
</evidence>
<reference evidence="6" key="1">
    <citation type="submission" date="2020-05" db="EMBL/GenBank/DDBJ databases">
        <title>Phylogenomic resolution of chytrid fungi.</title>
        <authorList>
            <person name="Stajich J.E."/>
            <person name="Amses K."/>
            <person name="Simmons R."/>
            <person name="Seto K."/>
            <person name="Myers J."/>
            <person name="Bonds A."/>
            <person name="Quandt C.A."/>
            <person name="Barry K."/>
            <person name="Liu P."/>
            <person name="Grigoriev I."/>
            <person name="Longcore J.E."/>
            <person name="James T.Y."/>
        </authorList>
    </citation>
    <scope>NUCLEOTIDE SEQUENCE</scope>
    <source>
        <strain evidence="6">JEL0513</strain>
    </source>
</reference>
<feature type="domain" description="PH" evidence="3">
    <location>
        <begin position="420"/>
        <end position="536"/>
    </location>
</feature>
<dbReference type="PROSITE" id="PS50238">
    <property type="entry name" value="RHOGAP"/>
    <property type="match status" value="1"/>
</dbReference>
<dbReference type="PANTHER" id="PTHR23176">
    <property type="entry name" value="RHO/RAC/CDC GTPASE-ACTIVATING PROTEIN"/>
    <property type="match status" value="1"/>
</dbReference>
<evidence type="ECO:0000313" key="7">
    <source>
        <dbReference type="Proteomes" id="UP001211907"/>
    </source>
</evidence>
<feature type="domain" description="PX" evidence="4">
    <location>
        <begin position="252"/>
        <end position="381"/>
    </location>
</feature>
<feature type="region of interest" description="Disordered" evidence="2">
    <location>
        <begin position="948"/>
        <end position="978"/>
    </location>
</feature>
<feature type="region of interest" description="Disordered" evidence="2">
    <location>
        <begin position="575"/>
        <end position="651"/>
    </location>
</feature>
<dbReference type="SMART" id="SM00233">
    <property type="entry name" value="PH"/>
    <property type="match status" value="1"/>
</dbReference>
<evidence type="ECO:0000313" key="6">
    <source>
        <dbReference type="EMBL" id="KAJ3131163.1"/>
    </source>
</evidence>
<dbReference type="CDD" id="cd06093">
    <property type="entry name" value="PX_domain"/>
    <property type="match status" value="1"/>
</dbReference>
<dbReference type="InterPro" id="IPR036871">
    <property type="entry name" value="PX_dom_sf"/>
</dbReference>
<dbReference type="AlphaFoldDB" id="A0AAD5TAZ8"/>
<dbReference type="InterPro" id="IPR001849">
    <property type="entry name" value="PH_domain"/>
</dbReference>
<proteinExistence type="predicted"/>
<dbReference type="Gene3D" id="2.30.29.30">
    <property type="entry name" value="Pleckstrin-homology domain (PH domain)/Phosphotyrosine-binding domain (PTB)"/>
    <property type="match status" value="1"/>
</dbReference>
<name>A0AAD5TAZ8_9FUNG</name>
<organism evidence="6 7">
    <name type="scientific">Physocladia obscura</name>
    <dbReference type="NCBI Taxonomy" id="109957"/>
    <lineage>
        <taxon>Eukaryota</taxon>
        <taxon>Fungi</taxon>
        <taxon>Fungi incertae sedis</taxon>
        <taxon>Chytridiomycota</taxon>
        <taxon>Chytridiomycota incertae sedis</taxon>
        <taxon>Chytridiomycetes</taxon>
        <taxon>Chytridiales</taxon>
        <taxon>Chytriomycetaceae</taxon>
        <taxon>Physocladia</taxon>
    </lineage>
</organism>
<dbReference type="InterPro" id="IPR008936">
    <property type="entry name" value="Rho_GTPase_activation_prot"/>
</dbReference>
<dbReference type="Proteomes" id="UP001211907">
    <property type="component" value="Unassembled WGS sequence"/>
</dbReference>
<dbReference type="Pfam" id="PF00620">
    <property type="entry name" value="RhoGAP"/>
    <property type="match status" value="1"/>
</dbReference>
<dbReference type="GO" id="GO:0005737">
    <property type="term" value="C:cytoplasm"/>
    <property type="evidence" value="ECO:0007669"/>
    <property type="project" value="TreeGrafter"/>
</dbReference>
<feature type="region of interest" description="Disordered" evidence="2">
    <location>
        <begin position="93"/>
        <end position="124"/>
    </location>
</feature>
<dbReference type="Pfam" id="PF00787">
    <property type="entry name" value="PX"/>
    <property type="match status" value="1"/>
</dbReference>
<feature type="compositionally biased region" description="Basic and acidic residues" evidence="2">
    <location>
        <begin position="966"/>
        <end position="978"/>
    </location>
</feature>
<dbReference type="SUPFAM" id="SSF50729">
    <property type="entry name" value="PH domain-like"/>
    <property type="match status" value="1"/>
</dbReference>
<dbReference type="GO" id="GO:0005096">
    <property type="term" value="F:GTPase activator activity"/>
    <property type="evidence" value="ECO:0007669"/>
    <property type="project" value="UniProtKB-KW"/>
</dbReference>
<evidence type="ECO:0000259" key="4">
    <source>
        <dbReference type="PROSITE" id="PS50195"/>
    </source>
</evidence>
<dbReference type="PROSITE" id="PS50195">
    <property type="entry name" value="PX"/>
    <property type="match status" value="1"/>
</dbReference>
<feature type="compositionally biased region" description="Low complexity" evidence="2">
    <location>
        <begin position="99"/>
        <end position="124"/>
    </location>
</feature>
<dbReference type="InterPro" id="IPR050729">
    <property type="entry name" value="Rho-GAP"/>
</dbReference>
<dbReference type="InterPro" id="IPR001683">
    <property type="entry name" value="PX_dom"/>
</dbReference>
<dbReference type="PROSITE" id="PS50003">
    <property type="entry name" value="PH_DOMAIN"/>
    <property type="match status" value="1"/>
</dbReference>
<feature type="compositionally biased region" description="Polar residues" evidence="2">
    <location>
        <begin position="581"/>
        <end position="593"/>
    </location>
</feature>